<keyword evidence="4" id="KW-1185">Reference proteome</keyword>
<dbReference type="SUPFAM" id="SSF82171">
    <property type="entry name" value="DPP6 N-terminal domain-like"/>
    <property type="match status" value="1"/>
</dbReference>
<sequence length="334" mass="35776">MARRRTATVIVLFLTAVLAAVLLPGGLSPSADAARTPHAAATFPGANDRIAYVKVASGGSDIFSVRPNGTGNKRLTQSLDAWHPLWSASGKRIAYERPGEVWVMGANGGDQKKVADGDLVGWMPTGGRVLVVEGLGVTGIDPTWSLVTVSTGAVEDLPIDLPLVAGLGKPPYPDYSEWSYAANPTLSSDGELIALTLRREDYGDDGYSWDFGSFFTVRLDGTDLTRVGKYTYSFGGLAWSPDNDEIAYWASEPRAYCATGLRSLELTGYSGSVSVNRPCSVIDPAWSPNGRKIVYGDDGGGKLRTSNPDGTHVTTVLDHKYGVTRFDPDWRRAP</sequence>
<dbReference type="PANTHER" id="PTHR36842">
    <property type="entry name" value="PROTEIN TOLB HOMOLOG"/>
    <property type="match status" value="1"/>
</dbReference>
<feature type="chain" id="PRO_5022775091" description="WD40 repeat protein" evidence="2">
    <location>
        <begin position="34"/>
        <end position="334"/>
    </location>
</feature>
<accession>A0A5B1LFS5</accession>
<keyword evidence="2" id="KW-0732">Signal</keyword>
<evidence type="ECO:0000313" key="4">
    <source>
        <dbReference type="Proteomes" id="UP000325003"/>
    </source>
</evidence>
<dbReference type="AlphaFoldDB" id="A0A5B1LFS5"/>
<gene>
    <name evidence="3" type="ORF">F0U44_08265</name>
</gene>
<evidence type="ECO:0000256" key="1">
    <source>
        <dbReference type="ARBA" id="ARBA00009820"/>
    </source>
</evidence>
<dbReference type="Proteomes" id="UP000325003">
    <property type="component" value="Unassembled WGS sequence"/>
</dbReference>
<evidence type="ECO:0008006" key="5">
    <source>
        <dbReference type="Google" id="ProtNLM"/>
    </source>
</evidence>
<dbReference type="PANTHER" id="PTHR36842:SF1">
    <property type="entry name" value="PROTEIN TOLB"/>
    <property type="match status" value="1"/>
</dbReference>
<comment type="caution">
    <text evidence="3">The sequence shown here is derived from an EMBL/GenBank/DDBJ whole genome shotgun (WGS) entry which is preliminary data.</text>
</comment>
<comment type="similarity">
    <text evidence="1">Belongs to the TolB family.</text>
</comment>
<dbReference type="RefSeq" id="WP_149727839.1">
    <property type="nucleotide sequence ID" value="NZ_VUJV01000003.1"/>
</dbReference>
<proteinExistence type="inferred from homology"/>
<dbReference type="EMBL" id="VUJV01000003">
    <property type="protein sequence ID" value="KAA1418497.1"/>
    <property type="molecule type" value="Genomic_DNA"/>
</dbReference>
<feature type="signal peptide" evidence="2">
    <location>
        <begin position="1"/>
        <end position="33"/>
    </location>
</feature>
<evidence type="ECO:0000256" key="2">
    <source>
        <dbReference type="SAM" id="SignalP"/>
    </source>
</evidence>
<reference evidence="3 4" key="2">
    <citation type="submission" date="2019-09" db="EMBL/GenBank/DDBJ databases">
        <authorList>
            <person name="Jin C."/>
        </authorList>
    </citation>
    <scope>NUCLEOTIDE SEQUENCE [LARGE SCALE GENOMIC DNA]</scope>
    <source>
        <strain evidence="3 4">BN130099</strain>
    </source>
</reference>
<dbReference type="Pfam" id="PF07676">
    <property type="entry name" value="PD40"/>
    <property type="match status" value="1"/>
</dbReference>
<organism evidence="3 4">
    <name type="scientific">Nocardioides humilatus</name>
    <dbReference type="NCBI Taxonomy" id="2607660"/>
    <lineage>
        <taxon>Bacteria</taxon>
        <taxon>Bacillati</taxon>
        <taxon>Actinomycetota</taxon>
        <taxon>Actinomycetes</taxon>
        <taxon>Propionibacteriales</taxon>
        <taxon>Nocardioidaceae</taxon>
        <taxon>Nocardioides</taxon>
    </lineage>
</organism>
<name>A0A5B1LFS5_9ACTN</name>
<protein>
    <recommendedName>
        <fullName evidence="5">WD40 repeat protein</fullName>
    </recommendedName>
</protein>
<reference evidence="3 4" key="1">
    <citation type="submission" date="2019-09" db="EMBL/GenBank/DDBJ databases">
        <title>Nocardioides panacisoli sp. nov., isolated from the soil of a ginseng field.</title>
        <authorList>
            <person name="Cho C."/>
        </authorList>
    </citation>
    <scope>NUCLEOTIDE SEQUENCE [LARGE SCALE GENOMIC DNA]</scope>
    <source>
        <strain evidence="3 4">BN130099</strain>
    </source>
</reference>
<dbReference type="Gene3D" id="2.120.10.30">
    <property type="entry name" value="TolB, C-terminal domain"/>
    <property type="match status" value="3"/>
</dbReference>
<evidence type="ECO:0000313" key="3">
    <source>
        <dbReference type="EMBL" id="KAA1418497.1"/>
    </source>
</evidence>
<dbReference type="InterPro" id="IPR011659">
    <property type="entry name" value="WD40"/>
</dbReference>
<dbReference type="InterPro" id="IPR011042">
    <property type="entry name" value="6-blade_b-propeller_TolB-like"/>
</dbReference>